<proteinExistence type="predicted"/>
<reference evidence="1" key="1">
    <citation type="journal article" date="2021" name="Genome Biol. Evol.">
        <title>A High-Quality Reference Genome for a Parasitic Bivalve with Doubly Uniparental Inheritance (Bivalvia: Unionida).</title>
        <authorList>
            <person name="Smith C.H."/>
        </authorList>
    </citation>
    <scope>NUCLEOTIDE SEQUENCE</scope>
    <source>
        <strain evidence="1">CHS0354</strain>
    </source>
</reference>
<dbReference type="Proteomes" id="UP001195483">
    <property type="component" value="Unassembled WGS sequence"/>
</dbReference>
<reference evidence="1" key="2">
    <citation type="journal article" date="2021" name="Genome Biol. Evol.">
        <title>Developing a high-quality reference genome for a parasitic bivalve with doubly uniparental inheritance (Bivalvia: Unionida).</title>
        <authorList>
            <person name="Smith C.H."/>
        </authorList>
    </citation>
    <scope>NUCLEOTIDE SEQUENCE</scope>
    <source>
        <strain evidence="1">CHS0354</strain>
        <tissue evidence="1">Mantle</tissue>
    </source>
</reference>
<dbReference type="PANTHER" id="PTHR28037">
    <property type="entry name" value="ALCOHOL O-ACETYLTRANSFERASE 1-RELATED"/>
    <property type="match status" value="1"/>
</dbReference>
<evidence type="ECO:0000313" key="2">
    <source>
        <dbReference type="Proteomes" id="UP001195483"/>
    </source>
</evidence>
<evidence type="ECO:0008006" key="3">
    <source>
        <dbReference type="Google" id="ProtNLM"/>
    </source>
</evidence>
<dbReference type="AlphaFoldDB" id="A0AAE0W9W6"/>
<dbReference type="Gene3D" id="3.30.559.30">
    <property type="entry name" value="Nonribosomal peptide synthetase, condensation domain"/>
    <property type="match status" value="1"/>
</dbReference>
<dbReference type="InterPro" id="IPR052058">
    <property type="entry name" value="Alcohol_O-acetyltransferase"/>
</dbReference>
<sequence length="509" mass="58466">MKRLHVMWLNFVRQTSHGAISRHYHTDPFCAPGVANETLSRPLGALELMYHRSFLKGKDMSTQMMHVQSRLPITSFQIEEALKCLSARHPLLRMTIQQENYSVLCFREMKFLEVDFRTVDAEDWITVMEEEEMNRFDPERGPLWRCRLLRCVSGGYFQDQTLDSLGKGVMKYHFVFVFCWHHGLVDGTYIPWLFGDFIMYIDKVRSGFNFRSVKSLPLMPPIDNVIEYSKYINVRSNKDTPSPSILNEEVPSTILRDYTLKYANEIGQLSSKNQKPKDLIIQLDETETQSFFHKCKQNNVTVSGALISACCASLVDLVYKSGTNSIQVDIPVELMVDMRRYIPDSFLSALQGAPYPGVASLHVPLLIKFPMSNQCIDKYNFWKLSKDCTSQIKEATISGYFLRTLNNEVRDSLIHHSNLITTGKSPFVLCISNVGKLDAAIHEEQAGDYILTDICALNSILVDDMPIFFTLSETLRGRLITGICYCANYTSVETAEEFRRNLRWYLTKM</sequence>
<dbReference type="PANTHER" id="PTHR28037:SF1">
    <property type="entry name" value="ALCOHOL O-ACETYLTRANSFERASE 1-RELATED"/>
    <property type="match status" value="1"/>
</dbReference>
<protein>
    <recommendedName>
        <fullName evidence="3">Condensation domain-containing protein</fullName>
    </recommendedName>
</protein>
<dbReference type="EMBL" id="JAEAOA010000205">
    <property type="protein sequence ID" value="KAK3605822.1"/>
    <property type="molecule type" value="Genomic_DNA"/>
</dbReference>
<dbReference type="Gene3D" id="3.30.559.10">
    <property type="entry name" value="Chloramphenicol acetyltransferase-like domain"/>
    <property type="match status" value="1"/>
</dbReference>
<reference evidence="1" key="3">
    <citation type="submission" date="2023-05" db="EMBL/GenBank/DDBJ databases">
        <authorList>
            <person name="Smith C.H."/>
        </authorList>
    </citation>
    <scope>NUCLEOTIDE SEQUENCE</scope>
    <source>
        <strain evidence="1">CHS0354</strain>
        <tissue evidence="1">Mantle</tissue>
    </source>
</reference>
<accession>A0AAE0W9W6</accession>
<comment type="caution">
    <text evidence="1">The sequence shown here is derived from an EMBL/GenBank/DDBJ whole genome shotgun (WGS) entry which is preliminary data.</text>
</comment>
<gene>
    <name evidence="1" type="ORF">CHS0354_002455</name>
</gene>
<keyword evidence="2" id="KW-1185">Reference proteome</keyword>
<evidence type="ECO:0000313" key="1">
    <source>
        <dbReference type="EMBL" id="KAK3605822.1"/>
    </source>
</evidence>
<name>A0AAE0W9W6_9BIVA</name>
<dbReference type="SUPFAM" id="SSF52777">
    <property type="entry name" value="CoA-dependent acyltransferases"/>
    <property type="match status" value="2"/>
</dbReference>
<organism evidence="1 2">
    <name type="scientific">Potamilus streckersoni</name>
    <dbReference type="NCBI Taxonomy" id="2493646"/>
    <lineage>
        <taxon>Eukaryota</taxon>
        <taxon>Metazoa</taxon>
        <taxon>Spiralia</taxon>
        <taxon>Lophotrochozoa</taxon>
        <taxon>Mollusca</taxon>
        <taxon>Bivalvia</taxon>
        <taxon>Autobranchia</taxon>
        <taxon>Heteroconchia</taxon>
        <taxon>Palaeoheterodonta</taxon>
        <taxon>Unionida</taxon>
        <taxon>Unionoidea</taxon>
        <taxon>Unionidae</taxon>
        <taxon>Ambleminae</taxon>
        <taxon>Lampsilini</taxon>
        <taxon>Potamilus</taxon>
    </lineage>
</organism>
<dbReference type="InterPro" id="IPR023213">
    <property type="entry name" value="CAT-like_dom_sf"/>
</dbReference>